<dbReference type="SUPFAM" id="SSF57095">
    <property type="entry name" value="Scorpion toxin-like"/>
    <property type="match status" value="1"/>
</dbReference>
<proteinExistence type="predicted"/>
<gene>
    <name evidence="4" type="ORF">URODEC1_LOCUS58785</name>
</gene>
<sequence>MAAPRKNLSPATTALLLVVIMAAEMLSVDAARISSHLMSGRYYDGTCTHLSGDFHGICWGDGSCSLICKEESSENIRGYCHDFPSRCYCVTACPP</sequence>
<dbReference type="InterPro" id="IPR003614">
    <property type="entry name" value="Knottins"/>
</dbReference>
<evidence type="ECO:0000256" key="1">
    <source>
        <dbReference type="ARBA" id="ARBA00023157"/>
    </source>
</evidence>
<evidence type="ECO:0000256" key="2">
    <source>
        <dbReference type="SAM" id="SignalP"/>
    </source>
</evidence>
<evidence type="ECO:0000313" key="5">
    <source>
        <dbReference type="Proteomes" id="UP001497457"/>
    </source>
</evidence>
<keyword evidence="1" id="KW-1015">Disulfide bond</keyword>
<dbReference type="Pfam" id="PF00304">
    <property type="entry name" value="Gamma-thionin"/>
    <property type="match status" value="1"/>
</dbReference>
<organism evidence="4 5">
    <name type="scientific">Urochloa decumbens</name>
    <dbReference type="NCBI Taxonomy" id="240449"/>
    <lineage>
        <taxon>Eukaryota</taxon>
        <taxon>Viridiplantae</taxon>
        <taxon>Streptophyta</taxon>
        <taxon>Embryophyta</taxon>
        <taxon>Tracheophyta</taxon>
        <taxon>Spermatophyta</taxon>
        <taxon>Magnoliopsida</taxon>
        <taxon>Liliopsida</taxon>
        <taxon>Poales</taxon>
        <taxon>Poaceae</taxon>
        <taxon>PACMAD clade</taxon>
        <taxon>Panicoideae</taxon>
        <taxon>Panicodae</taxon>
        <taxon>Paniceae</taxon>
        <taxon>Melinidinae</taxon>
        <taxon>Urochloa</taxon>
    </lineage>
</organism>
<dbReference type="Gene3D" id="3.30.30.10">
    <property type="entry name" value="Knottin, scorpion toxin-like"/>
    <property type="match status" value="1"/>
</dbReference>
<dbReference type="InterPro" id="IPR036574">
    <property type="entry name" value="Scorpion_toxin-like_sf"/>
</dbReference>
<reference evidence="4" key="1">
    <citation type="submission" date="2024-10" db="EMBL/GenBank/DDBJ databases">
        <authorList>
            <person name="Ryan C."/>
        </authorList>
    </citation>
    <scope>NUCLEOTIDE SEQUENCE [LARGE SCALE GENOMIC DNA]</scope>
</reference>
<evidence type="ECO:0000259" key="3">
    <source>
        <dbReference type="Pfam" id="PF00304"/>
    </source>
</evidence>
<dbReference type="AlphaFoldDB" id="A0ABC9AW37"/>
<feature type="chain" id="PRO_5044845015" description="Knottins-like domain-containing protein" evidence="2">
    <location>
        <begin position="31"/>
        <end position="95"/>
    </location>
</feature>
<feature type="domain" description="Knottins-like" evidence="3">
    <location>
        <begin position="46"/>
        <end position="93"/>
    </location>
</feature>
<dbReference type="Proteomes" id="UP001497457">
    <property type="component" value="Chromosome 23rd"/>
</dbReference>
<accession>A0ABC9AW37</accession>
<dbReference type="InterPro" id="IPR008176">
    <property type="entry name" value="Defensin_plant"/>
</dbReference>
<dbReference type="EMBL" id="OZ075133">
    <property type="protein sequence ID" value="CAL4987388.1"/>
    <property type="molecule type" value="Genomic_DNA"/>
</dbReference>
<feature type="signal peptide" evidence="2">
    <location>
        <begin position="1"/>
        <end position="30"/>
    </location>
</feature>
<evidence type="ECO:0000313" key="4">
    <source>
        <dbReference type="EMBL" id="CAL4987388.1"/>
    </source>
</evidence>
<protein>
    <recommendedName>
        <fullName evidence="3">Knottins-like domain-containing protein</fullName>
    </recommendedName>
</protein>
<dbReference type="PROSITE" id="PS00940">
    <property type="entry name" value="GAMMA_THIONIN"/>
    <property type="match status" value="1"/>
</dbReference>
<keyword evidence="2" id="KW-0732">Signal</keyword>
<name>A0ABC9AW37_9POAL</name>
<keyword evidence="5" id="KW-1185">Reference proteome</keyword>